<dbReference type="InterPro" id="IPR001204">
    <property type="entry name" value="Phos_transporter"/>
</dbReference>
<sequence length="365" mass="39369">MQLTVLFIIIGLAILFDFLNGFHDAANSIATVVTTKVLTPIQAVIWAAFFNFVAFFIAKFIIGEFGVADTIAKIIKEDVVVAFGSNPSVVVMAALSAAITWNILTWKLGIPSSSSHTLIGGLAGGALAATGYDFSAINSTIILTIIAFILVAPIIGLVAGNVIYIITLNLCRNAKPHKADAWFKKLQLVSSAMLSIGHGLNDSQKVMGVITFALLANQTAIVNTDMNDWILNDVFNWKHWFITTSSTDIHDWVPIMCFSAIALGTLGGGMKILKTMGNKITKITPIEGFTAQTASAITLFFTEHIKMPVSTTHVITGSIIGVGMVKRVSAVRWGVTISLLWAWILTIPVSALIATGFYYLFSMFF</sequence>
<dbReference type="RefSeq" id="WP_114999000.1">
    <property type="nucleotide sequence ID" value="NZ_CP040908.1"/>
</dbReference>
<evidence type="ECO:0000256" key="1">
    <source>
        <dbReference type="ARBA" id="ARBA00004141"/>
    </source>
</evidence>
<evidence type="ECO:0000313" key="8">
    <source>
        <dbReference type="EMBL" id="STD54207.1"/>
    </source>
</evidence>
<dbReference type="EMBL" id="UFXS01000001">
    <property type="protein sequence ID" value="STD54207.1"/>
    <property type="molecule type" value="Genomic_DNA"/>
</dbReference>
<proteinExistence type="inferred from homology"/>
<keyword evidence="6" id="KW-0592">Phosphate transport</keyword>
<reference evidence="8 9" key="1">
    <citation type="submission" date="2018-06" db="EMBL/GenBank/DDBJ databases">
        <authorList>
            <consortium name="Pathogen Informatics"/>
            <person name="Doyle S."/>
        </authorList>
    </citation>
    <scope>NUCLEOTIDE SEQUENCE [LARGE SCALE GENOMIC DNA]</scope>
    <source>
        <strain evidence="8 9">NCTC13456</strain>
    </source>
</reference>
<comment type="subcellular location">
    <subcellularLocation>
        <location evidence="1 6">Membrane</location>
        <topology evidence="1 6">Multi-pass membrane protein</topology>
    </subcellularLocation>
</comment>
<evidence type="ECO:0000256" key="5">
    <source>
        <dbReference type="ARBA" id="ARBA00023136"/>
    </source>
</evidence>
<dbReference type="EMBL" id="CP040908">
    <property type="protein sequence ID" value="QLL56955.1"/>
    <property type="molecule type" value="Genomic_DNA"/>
</dbReference>
<dbReference type="GO" id="GO:0035435">
    <property type="term" value="P:phosphate ion transmembrane transport"/>
    <property type="evidence" value="ECO:0007669"/>
    <property type="project" value="TreeGrafter"/>
</dbReference>
<evidence type="ECO:0000313" key="7">
    <source>
        <dbReference type="EMBL" id="QLL56955.1"/>
    </source>
</evidence>
<dbReference type="PANTHER" id="PTHR11101:SF80">
    <property type="entry name" value="PHOSPHATE TRANSPORTER"/>
    <property type="match status" value="1"/>
</dbReference>
<feature type="transmembrane region" description="Helical" evidence="6">
    <location>
        <begin position="44"/>
        <end position="67"/>
    </location>
</feature>
<evidence type="ECO:0000313" key="10">
    <source>
        <dbReference type="Proteomes" id="UP000510643"/>
    </source>
</evidence>
<evidence type="ECO:0000256" key="6">
    <source>
        <dbReference type="RuleBase" id="RU363058"/>
    </source>
</evidence>
<accession>A0A376G5I4</accession>
<feature type="transmembrane region" description="Helical" evidence="6">
    <location>
        <begin position="116"/>
        <end position="134"/>
    </location>
</feature>
<comment type="similarity">
    <text evidence="6">Belongs to the inorganic phosphate transporter (PiT) (TC 2.A.20) family.</text>
</comment>
<protein>
    <recommendedName>
        <fullName evidence="6">Phosphate transporter</fullName>
    </recommendedName>
</protein>
<evidence type="ECO:0000313" key="9">
    <source>
        <dbReference type="Proteomes" id="UP000254737"/>
    </source>
</evidence>
<name>A0A376G5I4_9FLAO</name>
<dbReference type="STRING" id="343874.GCA_000805695_00815"/>
<keyword evidence="3 6" id="KW-0812">Transmembrane</keyword>
<feature type="transmembrane region" description="Helical" evidence="6">
    <location>
        <begin position="141"/>
        <end position="166"/>
    </location>
</feature>
<dbReference type="GO" id="GO:0016020">
    <property type="term" value="C:membrane"/>
    <property type="evidence" value="ECO:0007669"/>
    <property type="project" value="UniProtKB-SubCell"/>
</dbReference>
<feature type="transmembrane region" description="Helical" evidence="6">
    <location>
        <begin position="252"/>
        <end position="273"/>
    </location>
</feature>
<dbReference type="Proteomes" id="UP000510643">
    <property type="component" value="Chromosome"/>
</dbReference>
<keyword evidence="2 6" id="KW-0813">Transport</keyword>
<dbReference type="GeneID" id="78400224"/>
<dbReference type="PANTHER" id="PTHR11101">
    <property type="entry name" value="PHOSPHATE TRANSPORTER"/>
    <property type="match status" value="1"/>
</dbReference>
<keyword evidence="5 6" id="KW-0472">Membrane</keyword>
<gene>
    <name evidence="8" type="primary">pitA_1</name>
    <name evidence="7" type="ORF">FH779_02115</name>
    <name evidence="8" type="ORF">NCTC13456_00893</name>
</gene>
<feature type="transmembrane region" description="Helical" evidence="6">
    <location>
        <begin position="333"/>
        <end position="361"/>
    </location>
</feature>
<organism evidence="8 9">
    <name type="scientific">Empedobacter falsenii</name>
    <dbReference type="NCBI Taxonomy" id="343874"/>
    <lineage>
        <taxon>Bacteria</taxon>
        <taxon>Pseudomonadati</taxon>
        <taxon>Bacteroidota</taxon>
        <taxon>Flavobacteriia</taxon>
        <taxon>Flavobacteriales</taxon>
        <taxon>Weeksellaceae</taxon>
        <taxon>Empedobacter</taxon>
    </lineage>
</organism>
<dbReference type="KEGG" id="efal:FH779_02115"/>
<dbReference type="AlphaFoldDB" id="A0A376G5I4"/>
<dbReference type="Pfam" id="PF01384">
    <property type="entry name" value="PHO4"/>
    <property type="match status" value="2"/>
</dbReference>
<keyword evidence="4 6" id="KW-1133">Transmembrane helix</keyword>
<evidence type="ECO:0000256" key="4">
    <source>
        <dbReference type="ARBA" id="ARBA00022989"/>
    </source>
</evidence>
<feature type="transmembrane region" description="Helical" evidence="6">
    <location>
        <begin position="79"/>
        <end position="104"/>
    </location>
</feature>
<dbReference type="GO" id="GO:0005315">
    <property type="term" value="F:phosphate transmembrane transporter activity"/>
    <property type="evidence" value="ECO:0007669"/>
    <property type="project" value="InterPro"/>
</dbReference>
<keyword evidence="10" id="KW-1185">Reference proteome</keyword>
<dbReference type="Proteomes" id="UP000254737">
    <property type="component" value="Unassembled WGS sequence"/>
</dbReference>
<reference evidence="7 10" key="2">
    <citation type="submission" date="2019-06" db="EMBL/GenBank/DDBJ databases">
        <title>Emergence of pandrug resistant Empedobacter falsenii in China.</title>
        <authorList>
            <person name="Dong N."/>
            <person name="Chen S."/>
            <person name="Zhang R."/>
        </authorList>
    </citation>
    <scope>NUCLEOTIDE SEQUENCE [LARGE SCALE GENOMIC DNA]</scope>
    <source>
        <strain evidence="7 10">1681-1</strain>
    </source>
</reference>
<evidence type="ECO:0000256" key="2">
    <source>
        <dbReference type="ARBA" id="ARBA00022448"/>
    </source>
</evidence>
<evidence type="ECO:0000256" key="3">
    <source>
        <dbReference type="ARBA" id="ARBA00022692"/>
    </source>
</evidence>